<dbReference type="OrthoDB" id="9779630at2"/>
<reference evidence="3 4" key="1">
    <citation type="submission" date="2015-08" db="EMBL/GenBank/DDBJ databases">
        <title>Draft Genome Sequence of Pseudoalteromonas porphyrae UCD-SED14.</title>
        <authorList>
            <person name="Coil D.A."/>
            <person name="Jospin G."/>
            <person name="Lee R.D."/>
            <person name="Eisen J.A."/>
        </authorList>
    </citation>
    <scope>NUCLEOTIDE SEQUENCE [LARGE SCALE GENOMIC DNA]</scope>
    <source>
        <strain evidence="3 4">UCD-SED14</strain>
    </source>
</reference>
<comment type="similarity">
    <text evidence="1">Belongs to the PspA/Vipp/IM30 family.</text>
</comment>
<dbReference type="PANTHER" id="PTHR31088:SF6">
    <property type="entry name" value="PHAGE SHOCK PROTEIN A"/>
    <property type="match status" value="1"/>
</dbReference>
<dbReference type="InterPro" id="IPR007157">
    <property type="entry name" value="PspA_VIPP1"/>
</dbReference>
<dbReference type="GO" id="GO:0009271">
    <property type="term" value="P:phage shock"/>
    <property type="evidence" value="ECO:0007669"/>
    <property type="project" value="TreeGrafter"/>
</dbReference>
<dbReference type="PANTHER" id="PTHR31088">
    <property type="entry name" value="MEMBRANE-ASSOCIATED PROTEIN VIPP1, CHLOROPLASTIC"/>
    <property type="match status" value="1"/>
</dbReference>
<comment type="caution">
    <text evidence="3">The sequence shown here is derived from an EMBL/GenBank/DDBJ whole genome shotgun (WGS) entry which is preliminary data.</text>
</comment>
<dbReference type="PATRIC" id="fig|187330.3.peg.2502"/>
<dbReference type="EMBL" id="LHPH01000030">
    <property type="protein sequence ID" value="KPH56906.1"/>
    <property type="molecule type" value="Genomic_DNA"/>
</dbReference>
<evidence type="ECO:0000256" key="2">
    <source>
        <dbReference type="SAM" id="Coils"/>
    </source>
</evidence>
<dbReference type="Pfam" id="PF04012">
    <property type="entry name" value="PspA_IM30"/>
    <property type="match status" value="1"/>
</dbReference>
<accession>A0A0N1MR43</accession>
<dbReference type="AlphaFoldDB" id="A0A0N1MR43"/>
<keyword evidence="4" id="KW-1185">Reference proteome</keyword>
<dbReference type="GO" id="GO:0005829">
    <property type="term" value="C:cytosol"/>
    <property type="evidence" value="ECO:0007669"/>
    <property type="project" value="TreeGrafter"/>
</dbReference>
<name>A0A0N1MR43_9GAMM</name>
<proteinExistence type="inferred from homology"/>
<dbReference type="Proteomes" id="UP000037848">
    <property type="component" value="Unassembled WGS sequence"/>
</dbReference>
<dbReference type="RefSeq" id="WP_054455869.1">
    <property type="nucleotide sequence ID" value="NZ_LHPH01000030.1"/>
</dbReference>
<sequence>MGLVNRVSDLIQSNIVAALDKAEDPQKLLNLLIQEMQQALGECRATAAAILCEEKVLRRQQTEKQNSITQWQEKAEIAVSKGRDDLAAAALKEKQRVASDLAAIEPELVKLTDSLEKLQDDAQRLQEKLGAAKAKQRSLLQVHNVVNARVRVNHQLNSEKVAHALSRFDVIERRVDAIEAQVEAYEITDSANQNTTADQIDALVKNDALEQELAALKIKVKKSA</sequence>
<keyword evidence="2" id="KW-0175">Coiled coil</keyword>
<evidence type="ECO:0000313" key="4">
    <source>
        <dbReference type="Proteomes" id="UP000037848"/>
    </source>
</evidence>
<organism evidence="3 4">
    <name type="scientific">Pseudoalteromonas porphyrae</name>
    <dbReference type="NCBI Taxonomy" id="187330"/>
    <lineage>
        <taxon>Bacteria</taxon>
        <taxon>Pseudomonadati</taxon>
        <taxon>Pseudomonadota</taxon>
        <taxon>Gammaproteobacteria</taxon>
        <taxon>Alteromonadales</taxon>
        <taxon>Pseudoalteromonadaceae</taxon>
        <taxon>Pseudoalteromonas</taxon>
    </lineage>
</organism>
<gene>
    <name evidence="3" type="ORF">ADS77_19250</name>
</gene>
<dbReference type="STRING" id="187330.AMS58_00200"/>
<feature type="coiled-coil region" evidence="2">
    <location>
        <begin position="108"/>
        <end position="135"/>
    </location>
</feature>
<evidence type="ECO:0000256" key="1">
    <source>
        <dbReference type="ARBA" id="ARBA00043985"/>
    </source>
</evidence>
<protein>
    <submittedName>
        <fullName evidence="3">Phage-shock protein</fullName>
    </submittedName>
</protein>
<evidence type="ECO:0000313" key="3">
    <source>
        <dbReference type="EMBL" id="KPH56906.1"/>
    </source>
</evidence>